<evidence type="ECO:0000256" key="1">
    <source>
        <dbReference type="SAM" id="MobiDB-lite"/>
    </source>
</evidence>
<evidence type="ECO:0000313" key="3">
    <source>
        <dbReference type="Proteomes" id="UP001057375"/>
    </source>
</evidence>
<feature type="compositionally biased region" description="Acidic residues" evidence="1">
    <location>
        <begin position="44"/>
        <end position="57"/>
    </location>
</feature>
<reference evidence="2" key="1">
    <citation type="submission" date="2022-03" db="EMBL/GenBank/DDBJ databases">
        <title>Draft genome sequence of Aduncisulcus paluster, a free-living microaerophilic Fornicata.</title>
        <authorList>
            <person name="Yuyama I."/>
            <person name="Kume K."/>
            <person name="Tamura T."/>
            <person name="Inagaki Y."/>
            <person name="Hashimoto T."/>
        </authorList>
    </citation>
    <scope>NUCLEOTIDE SEQUENCE</scope>
    <source>
        <strain evidence="2">NY0171</strain>
    </source>
</reference>
<feature type="region of interest" description="Disordered" evidence="1">
    <location>
        <begin position="44"/>
        <end position="80"/>
    </location>
</feature>
<dbReference type="Proteomes" id="UP001057375">
    <property type="component" value="Unassembled WGS sequence"/>
</dbReference>
<comment type="caution">
    <text evidence="2">The sequence shown here is derived from an EMBL/GenBank/DDBJ whole genome shotgun (WGS) entry which is preliminary data.</text>
</comment>
<gene>
    <name evidence="2" type="ORF">ADUPG1_009842</name>
</gene>
<sequence length="751" mass="82931">MDKSKFLEFVSRVLGEEIYLKDQVEEEKEKERKLMERRLRVEWELDDEYEEEEEEEEGKMQSHIIPAGGSPNQSSGQWHDVPASLVSTDPHSHPSVDGSVPYDLTSAFLASSKVTVDKPKSLQRKAGSIVVRDVGCQFSGLSQSSQPGAANLAKYTLSLPLAGGTAGSTHLSEGVGIMDKPLLSPTSRRASSIAKRKAGSIVVRDVGCQFSGLSQSSQPGAANLAKYTLSLPLAGGTAGSTHLSEGVGIMDKPLLSPTSRRASSIAKRKERSIFPSGEVLVVDLPCQFHSRLGKTLCLGEKVKEKSIDEMGKLLLFTMNEMVQNGPVEEHIKGFHKIPPPENVASSSSTTVTPLLSSSSPPPCCFGEFLVDAVRRQCGTGKLFLDTILSILIKLENIKGFGSSGLNISGSSSYRKRREKDDSNKSYSFLFVFSSYLLHLSITETHTLNSCINLMNRFRTPHPSYPTKLLLSLEVNSQQALRTISSCLCPLVLAGLCGDELTMVFEDWGLKSDRIVSVFDVVLNSMSIFRSGMKKLRKYVVCLFKVISGMEPWMKQQSDFSLDIYNDAEEGEKVMQKQREGTLITELMTPNYEIDDDFLKSFDIGLSWNEFAFCCRLIPGSFSGSKAQHTQQSQLWRTARRGTALAHAGESVKLVYEHVKSLCMHGMPIALENGVYCPIIADSASIFIPPERVAVATEHVRHVGRKQAGILNSARFLEGIKRKEEMFYYEPVCIRIISIIRQYINSGGVFEM</sequence>
<protein>
    <submittedName>
        <fullName evidence="2">Uncharacterized protein</fullName>
    </submittedName>
</protein>
<proteinExistence type="predicted"/>
<accession>A0ABQ5KX18</accession>
<name>A0ABQ5KX18_9EUKA</name>
<evidence type="ECO:0000313" key="2">
    <source>
        <dbReference type="EMBL" id="GKT36971.1"/>
    </source>
</evidence>
<dbReference type="EMBL" id="BQXS01011351">
    <property type="protein sequence ID" value="GKT36971.1"/>
    <property type="molecule type" value="Genomic_DNA"/>
</dbReference>
<keyword evidence="3" id="KW-1185">Reference proteome</keyword>
<organism evidence="2 3">
    <name type="scientific">Aduncisulcus paluster</name>
    <dbReference type="NCBI Taxonomy" id="2918883"/>
    <lineage>
        <taxon>Eukaryota</taxon>
        <taxon>Metamonada</taxon>
        <taxon>Carpediemonas-like organisms</taxon>
        <taxon>Aduncisulcus</taxon>
    </lineage>
</organism>